<evidence type="ECO:0000256" key="1">
    <source>
        <dbReference type="SAM" id="MobiDB-lite"/>
    </source>
</evidence>
<dbReference type="AlphaFoldDB" id="A0A2S4PPV3"/>
<dbReference type="Proteomes" id="UP000237438">
    <property type="component" value="Unassembled WGS sequence"/>
</dbReference>
<dbReference type="Pfam" id="PF01975">
    <property type="entry name" value="SurE"/>
    <property type="match status" value="1"/>
</dbReference>
<dbReference type="InterPro" id="IPR036523">
    <property type="entry name" value="SurE-like_sf"/>
</dbReference>
<proteinExistence type="predicted"/>
<protein>
    <submittedName>
        <fullName evidence="3">Sure-like protein</fullName>
    </submittedName>
</protein>
<reference evidence="3 4" key="1">
    <citation type="submission" date="2017-10" db="EMBL/GenBank/DDBJ databases">
        <title>Development of genomic resources for the powdery mildew, Erysiphe pulchra.</title>
        <authorList>
            <person name="Wadl P.A."/>
            <person name="Mack B.M."/>
            <person name="Moore G."/>
            <person name="Beltz S.B."/>
        </authorList>
    </citation>
    <scope>NUCLEOTIDE SEQUENCE [LARGE SCALE GENOMIC DNA]</scope>
    <source>
        <strain evidence="3">Cflorida</strain>
    </source>
</reference>
<feature type="non-terminal residue" evidence="3">
    <location>
        <position position="320"/>
    </location>
</feature>
<feature type="region of interest" description="Disordered" evidence="1">
    <location>
        <begin position="62"/>
        <end position="86"/>
    </location>
</feature>
<dbReference type="STRING" id="225359.A0A2S4PPV3"/>
<evidence type="ECO:0000259" key="2">
    <source>
        <dbReference type="Pfam" id="PF01975"/>
    </source>
</evidence>
<evidence type="ECO:0000313" key="3">
    <source>
        <dbReference type="EMBL" id="POS84057.1"/>
    </source>
</evidence>
<organism evidence="3 4">
    <name type="scientific">Erysiphe pulchra</name>
    <dbReference type="NCBI Taxonomy" id="225359"/>
    <lineage>
        <taxon>Eukaryota</taxon>
        <taxon>Fungi</taxon>
        <taxon>Dikarya</taxon>
        <taxon>Ascomycota</taxon>
        <taxon>Pezizomycotina</taxon>
        <taxon>Leotiomycetes</taxon>
        <taxon>Erysiphales</taxon>
        <taxon>Erysiphaceae</taxon>
        <taxon>Erysiphe</taxon>
    </lineage>
</organism>
<dbReference type="GO" id="GO:0000932">
    <property type="term" value="C:P-body"/>
    <property type="evidence" value="ECO:0007669"/>
    <property type="project" value="TreeGrafter"/>
</dbReference>
<dbReference type="InterPro" id="IPR002828">
    <property type="entry name" value="SurE-like_Pase/nucleotidase"/>
</dbReference>
<comment type="caution">
    <text evidence="3">The sequence shown here is derived from an EMBL/GenBank/DDBJ whole genome shotgun (WGS) entry which is preliminary data.</text>
</comment>
<name>A0A2S4PPV3_9PEZI</name>
<sequence>MHILVVNDDGPPSTQSSPYIHSLVKTLQQAGHVVSVVLPHTQRSWIGKAHMIGQTVKPSYYRPSSVHKNNGTTHSRPLPPGSSEEEEEWILVDGTTASCVQIGLFHYFQDRGPVDLVVSGPNYGRNTTSVFSLSSGTLGGALEAATCKHRSIAISYGFFSRDHDDKIINGASDLSLRLIEYLYKNWDSSVDLYSINVPLIENVGEKKVLWTNILQNYWSQGSCFEEIEDLDVEEQDSQNSQKENIGLQPNKTHEEKNITRYQHKHFKWAPKFTDVNRSIEESPPGNDGWAVKNGFTSVTPLKANFMHAAAKTEGELKLHV</sequence>
<feature type="region of interest" description="Disordered" evidence="1">
    <location>
        <begin position="234"/>
        <end position="254"/>
    </location>
</feature>
<dbReference type="PANTHER" id="PTHR47551">
    <property type="entry name" value="TUBULIN--TYROSINE LIGASE PBY1-RELATED"/>
    <property type="match status" value="1"/>
</dbReference>
<dbReference type="EMBL" id="PEDP01001202">
    <property type="protein sequence ID" value="POS84057.1"/>
    <property type="molecule type" value="Genomic_DNA"/>
</dbReference>
<dbReference type="OrthoDB" id="202825at2759"/>
<dbReference type="SUPFAM" id="SSF64167">
    <property type="entry name" value="SurE-like"/>
    <property type="match status" value="1"/>
</dbReference>
<dbReference type="NCBIfam" id="TIGR00087">
    <property type="entry name" value="surE"/>
    <property type="match status" value="1"/>
</dbReference>
<feature type="compositionally biased region" description="Polar residues" evidence="1">
    <location>
        <begin position="237"/>
        <end position="250"/>
    </location>
</feature>
<evidence type="ECO:0000313" key="4">
    <source>
        <dbReference type="Proteomes" id="UP000237438"/>
    </source>
</evidence>
<feature type="domain" description="Survival protein SurE-like phosphatase/nucleotidase" evidence="2">
    <location>
        <begin position="3"/>
        <end position="219"/>
    </location>
</feature>
<dbReference type="GO" id="GO:0016787">
    <property type="term" value="F:hydrolase activity"/>
    <property type="evidence" value="ECO:0007669"/>
    <property type="project" value="InterPro"/>
</dbReference>
<accession>A0A2S4PPV3</accession>
<keyword evidence="4" id="KW-1185">Reference proteome</keyword>
<gene>
    <name evidence="3" type="ORF">EPUL_003578</name>
</gene>
<dbReference type="PANTHER" id="PTHR47551:SF1">
    <property type="entry name" value="TUBULIN--TYROSINE LIGASE PBY1-RELATED"/>
    <property type="match status" value="1"/>
</dbReference>
<dbReference type="InterPro" id="IPR027746">
    <property type="entry name" value="TTL"/>
</dbReference>
<dbReference type="Gene3D" id="3.40.1210.10">
    <property type="entry name" value="Survival protein SurE-like phosphatase/nucleotidase"/>
    <property type="match status" value="1"/>
</dbReference>
<feature type="compositionally biased region" description="Polar residues" evidence="1">
    <location>
        <begin position="66"/>
        <end position="75"/>
    </location>
</feature>